<dbReference type="PANTHER" id="PTHR13155">
    <property type="entry name" value="A-KINASE ANCHOR PROTEINS"/>
    <property type="match status" value="1"/>
</dbReference>
<proteinExistence type="predicted"/>
<reference evidence="3" key="2">
    <citation type="submission" date="2022-10" db="EMBL/GenBank/DDBJ databases">
        <authorList>
            <consortium name="ENA_rothamsted_submissions"/>
            <consortium name="culmorum"/>
            <person name="King R."/>
        </authorList>
    </citation>
    <scope>NUCLEOTIDE SEQUENCE</scope>
</reference>
<dbReference type="InterPro" id="IPR052246">
    <property type="entry name" value="Cell_Polariz_PKAAnc"/>
</dbReference>
<dbReference type="InterPro" id="IPR016137">
    <property type="entry name" value="RGS"/>
</dbReference>
<dbReference type="InterPro" id="IPR036305">
    <property type="entry name" value="RGS_sf"/>
</dbReference>
<gene>
    <name evidence="3" type="ORF">CHIRRI_LOCUS730</name>
</gene>
<evidence type="ECO:0000313" key="4">
    <source>
        <dbReference type="Proteomes" id="UP001153620"/>
    </source>
</evidence>
<dbReference type="Gene3D" id="1.10.167.10">
    <property type="entry name" value="Regulator of G-protein Signalling 4, domain 2"/>
    <property type="match status" value="2"/>
</dbReference>
<reference evidence="3" key="1">
    <citation type="submission" date="2022-01" db="EMBL/GenBank/DDBJ databases">
        <authorList>
            <person name="King R."/>
        </authorList>
    </citation>
    <scope>NUCLEOTIDE SEQUENCE</scope>
</reference>
<protein>
    <recommendedName>
        <fullName evidence="2">RGS domain-containing protein</fullName>
    </recommendedName>
</protein>
<dbReference type="AlphaFoldDB" id="A0A9N9WL95"/>
<evidence type="ECO:0000256" key="1">
    <source>
        <dbReference type="SAM" id="MobiDB-lite"/>
    </source>
</evidence>
<accession>A0A9N9WL95</accession>
<dbReference type="GO" id="GO:0005739">
    <property type="term" value="C:mitochondrion"/>
    <property type="evidence" value="ECO:0007669"/>
    <property type="project" value="TreeGrafter"/>
</dbReference>
<dbReference type="Pfam" id="PF00615">
    <property type="entry name" value="RGS"/>
    <property type="match status" value="2"/>
</dbReference>
<dbReference type="EMBL" id="OU895877">
    <property type="protein sequence ID" value="CAG9797742.1"/>
    <property type="molecule type" value="Genomic_DNA"/>
</dbReference>
<feature type="region of interest" description="Disordered" evidence="1">
    <location>
        <begin position="186"/>
        <end position="209"/>
    </location>
</feature>
<dbReference type="PANTHER" id="PTHR13155:SF1">
    <property type="entry name" value="A-KINASE ANCHOR PROTEIN 10, MITOCHONDRIAL"/>
    <property type="match status" value="1"/>
</dbReference>
<dbReference type="GO" id="GO:0008104">
    <property type="term" value="P:intracellular protein localization"/>
    <property type="evidence" value="ECO:0007669"/>
    <property type="project" value="TreeGrafter"/>
</dbReference>
<dbReference type="OrthoDB" id="5584247at2759"/>
<sequence length="637" mass="74473">MLKFLKNDNKKKSIDDEKIHDIFSLDEAERIYFENNDCASTHNSDKKLHRNLLDILNDKAILSFYIQYLESKNGLPLVKFWLDVETFKTVGDTTSSVFTDRAESRVSNYDNTKKDIRRKSLDTGCDTFRDYDCVSISTTTSISNFDETEETHSNIEDEVDNSRTPEIVERMTQSLTDDEKSKICENNRKKDDCDPTETNNNSITRNGENDESRKFKPLILEDALRIYRKYLVTDSMYLVELPAIILSKLSLALCGNDSETEIDLNNLWQAFDEAQNHVFEVMEKEYLSEFLESTFYSKYTIDILTSDNLCFEEILCSESALFYFMEFLEQDREPCKIPYLEFWLSATNFRKQSDQSDDLNNDQLRMDALVIYEKWFSLQATSPLNFSNKIRVKVEEQICSSSTPTCFDTPIKIVELYLERNCFKRFMKSQLFFKHLSEVMSKVDISDKNMHNSSGIIRRNSSYSLKFPSNGKHRRTNSESFEHKMTRSISAQNTLLAGLDYKRSNKNSTDLQIDSRQLVDPDLLWHRHNSTSKLSFGRVDAYGRYERDFVMPTNNHFIPTSRSFQLQNDIIDIENPQSIFDQSKWNSTQNRLKNAVRKFVHLPEDTMQEEIAWQVAELIVKDVTNITLQNENFNNHS</sequence>
<dbReference type="InterPro" id="IPR044926">
    <property type="entry name" value="RGS_subdomain_2"/>
</dbReference>
<dbReference type="SMART" id="SM00315">
    <property type="entry name" value="RGS"/>
    <property type="match status" value="2"/>
</dbReference>
<evidence type="ECO:0000259" key="2">
    <source>
        <dbReference type="SMART" id="SM00315"/>
    </source>
</evidence>
<feature type="domain" description="RGS" evidence="2">
    <location>
        <begin position="310"/>
        <end position="436"/>
    </location>
</feature>
<name>A0A9N9WL95_9DIPT</name>
<dbReference type="SUPFAM" id="SSF48097">
    <property type="entry name" value="Regulator of G-protein signaling, RGS"/>
    <property type="match status" value="2"/>
</dbReference>
<organism evidence="3 4">
    <name type="scientific">Chironomus riparius</name>
    <dbReference type="NCBI Taxonomy" id="315576"/>
    <lineage>
        <taxon>Eukaryota</taxon>
        <taxon>Metazoa</taxon>
        <taxon>Ecdysozoa</taxon>
        <taxon>Arthropoda</taxon>
        <taxon>Hexapoda</taxon>
        <taxon>Insecta</taxon>
        <taxon>Pterygota</taxon>
        <taxon>Neoptera</taxon>
        <taxon>Endopterygota</taxon>
        <taxon>Diptera</taxon>
        <taxon>Nematocera</taxon>
        <taxon>Chironomoidea</taxon>
        <taxon>Chironomidae</taxon>
        <taxon>Chironominae</taxon>
        <taxon>Chironomus</taxon>
    </lineage>
</organism>
<feature type="compositionally biased region" description="Polar residues" evidence="1">
    <location>
        <begin position="196"/>
        <end position="206"/>
    </location>
</feature>
<keyword evidence="4" id="KW-1185">Reference proteome</keyword>
<dbReference type="GO" id="GO:0005886">
    <property type="term" value="C:plasma membrane"/>
    <property type="evidence" value="ECO:0007669"/>
    <property type="project" value="TreeGrafter"/>
</dbReference>
<evidence type="ECO:0000313" key="3">
    <source>
        <dbReference type="EMBL" id="CAG9797742.1"/>
    </source>
</evidence>
<feature type="domain" description="RGS" evidence="2">
    <location>
        <begin position="51"/>
        <end position="300"/>
    </location>
</feature>
<dbReference type="Proteomes" id="UP001153620">
    <property type="component" value="Chromosome 1"/>
</dbReference>